<evidence type="ECO:0000256" key="3">
    <source>
        <dbReference type="ARBA" id="ARBA00022448"/>
    </source>
</evidence>
<dbReference type="PANTHER" id="PTHR23514:SF3">
    <property type="entry name" value="BYPASS OF STOP CODON PROTEIN 6"/>
    <property type="match status" value="1"/>
</dbReference>
<keyword evidence="11" id="KW-1185">Reference proteome</keyword>
<dbReference type="Gene3D" id="1.20.1250.20">
    <property type="entry name" value="MFS general substrate transporter like domains"/>
    <property type="match status" value="1"/>
</dbReference>
<proteinExistence type="inferred from homology"/>
<evidence type="ECO:0000256" key="2">
    <source>
        <dbReference type="ARBA" id="ARBA00008335"/>
    </source>
</evidence>
<gene>
    <name evidence="8" type="ORF">C1SCF055_LOCUS30209</name>
</gene>
<feature type="transmembrane region" description="Helical" evidence="7">
    <location>
        <begin position="285"/>
        <end position="310"/>
    </location>
</feature>
<evidence type="ECO:0000256" key="1">
    <source>
        <dbReference type="ARBA" id="ARBA00004127"/>
    </source>
</evidence>
<dbReference type="Pfam" id="PF07690">
    <property type="entry name" value="MFS_1"/>
    <property type="match status" value="1"/>
</dbReference>
<feature type="transmembrane region" description="Helical" evidence="7">
    <location>
        <begin position="86"/>
        <end position="106"/>
    </location>
</feature>
<comment type="similarity">
    <text evidence="2">Belongs to the major facilitator superfamily.</text>
</comment>
<dbReference type="Proteomes" id="UP001152797">
    <property type="component" value="Unassembled WGS sequence"/>
</dbReference>
<comment type="caution">
    <text evidence="8">The sequence shown here is derived from an EMBL/GenBank/DDBJ whole genome shotgun (WGS) entry which is preliminary data.</text>
</comment>
<dbReference type="GO" id="GO:0022857">
    <property type="term" value="F:transmembrane transporter activity"/>
    <property type="evidence" value="ECO:0007669"/>
    <property type="project" value="InterPro"/>
</dbReference>
<protein>
    <submittedName>
        <fullName evidence="10">Protein TsgA homolog</fullName>
    </submittedName>
</protein>
<feature type="non-terminal residue" evidence="8">
    <location>
        <position position="1"/>
    </location>
</feature>
<reference evidence="9" key="2">
    <citation type="submission" date="2024-04" db="EMBL/GenBank/DDBJ databases">
        <authorList>
            <person name="Chen Y."/>
            <person name="Shah S."/>
            <person name="Dougan E. K."/>
            <person name="Thang M."/>
            <person name="Chan C."/>
        </authorList>
    </citation>
    <scope>NUCLEOTIDE SEQUENCE [LARGE SCALE GENOMIC DNA]</scope>
</reference>
<accession>A0A9P1D8B3</accession>
<evidence type="ECO:0000313" key="10">
    <source>
        <dbReference type="EMBL" id="CAL4791735.1"/>
    </source>
</evidence>
<feature type="transmembrane region" description="Helical" evidence="7">
    <location>
        <begin position="232"/>
        <end position="251"/>
    </location>
</feature>
<dbReference type="InterPro" id="IPR051788">
    <property type="entry name" value="MFS_Transporter"/>
</dbReference>
<feature type="transmembrane region" description="Helical" evidence="7">
    <location>
        <begin position="113"/>
        <end position="135"/>
    </location>
</feature>
<feature type="transmembrane region" description="Helical" evidence="7">
    <location>
        <begin position="349"/>
        <end position="371"/>
    </location>
</feature>
<comment type="subcellular location">
    <subcellularLocation>
        <location evidence="1">Endomembrane system</location>
        <topology evidence="1">Multi-pass membrane protein</topology>
    </subcellularLocation>
</comment>
<feature type="transmembrane region" description="Helical" evidence="7">
    <location>
        <begin position="195"/>
        <end position="220"/>
    </location>
</feature>
<evidence type="ECO:0000256" key="5">
    <source>
        <dbReference type="ARBA" id="ARBA00022989"/>
    </source>
</evidence>
<dbReference type="InterPro" id="IPR036259">
    <property type="entry name" value="MFS_trans_sf"/>
</dbReference>
<name>A0A9P1D8B3_9DINO</name>
<dbReference type="AlphaFoldDB" id="A0A9P1D8B3"/>
<evidence type="ECO:0000313" key="9">
    <source>
        <dbReference type="EMBL" id="CAL1157798.1"/>
    </source>
</evidence>
<feature type="transmembrane region" description="Helical" evidence="7">
    <location>
        <begin position="322"/>
        <end position="343"/>
    </location>
</feature>
<dbReference type="PANTHER" id="PTHR23514">
    <property type="entry name" value="BYPASS OF STOP CODON PROTEIN 6"/>
    <property type="match status" value="1"/>
</dbReference>
<evidence type="ECO:0000313" key="11">
    <source>
        <dbReference type="Proteomes" id="UP001152797"/>
    </source>
</evidence>
<reference evidence="8" key="1">
    <citation type="submission" date="2022-10" db="EMBL/GenBank/DDBJ databases">
        <authorList>
            <person name="Chen Y."/>
            <person name="Dougan E. K."/>
            <person name="Chan C."/>
            <person name="Rhodes N."/>
            <person name="Thang M."/>
        </authorList>
    </citation>
    <scope>NUCLEOTIDE SEQUENCE</scope>
</reference>
<evidence type="ECO:0000313" key="8">
    <source>
        <dbReference type="EMBL" id="CAI4004423.1"/>
    </source>
</evidence>
<evidence type="ECO:0000256" key="6">
    <source>
        <dbReference type="ARBA" id="ARBA00023136"/>
    </source>
</evidence>
<sequence length="387" mass="40792">IAYQSLTTVIVGLTLNDLAERMHVENALQLHNLFLGRAIGAVFGTMLGGWLCDVCPIKLAMSSALSVIAVPFSASTGNAWVLSANFFLLGCVGSALVSFTVSAACWSFPGKEVGPVLATCNGAFGMTSAALPLIFKLLHLQGFAVVEYSFVAVCSLPPLAFLLASQAPTRPVERSFEKEEEEEPGDSPSKAVRQWMAVIAAALAQFLFSGASSALLSWIVSYSANELHDRSMAPLLVSLLQGSLMLGSFSASRYQQYFALWDLARGQVFAVLFGLLLWLPFTDSVIATVLALAWYGLAGGPLVTYCSTLLNQHCSPSGVQLAVINVGGNFGASAGPFIVGILMIQTGPTALPCTVSYAFLAALLGFGVASIQRRGNKPEPLLQNAGP</sequence>
<evidence type="ECO:0000256" key="7">
    <source>
        <dbReference type="SAM" id="Phobius"/>
    </source>
</evidence>
<organism evidence="8">
    <name type="scientific">Cladocopium goreaui</name>
    <dbReference type="NCBI Taxonomy" id="2562237"/>
    <lineage>
        <taxon>Eukaryota</taxon>
        <taxon>Sar</taxon>
        <taxon>Alveolata</taxon>
        <taxon>Dinophyceae</taxon>
        <taxon>Suessiales</taxon>
        <taxon>Symbiodiniaceae</taxon>
        <taxon>Cladocopium</taxon>
    </lineage>
</organism>
<dbReference type="SUPFAM" id="SSF103473">
    <property type="entry name" value="MFS general substrate transporter"/>
    <property type="match status" value="1"/>
</dbReference>
<dbReference type="EMBL" id="CAMXCT020003435">
    <property type="protein sequence ID" value="CAL1157798.1"/>
    <property type="molecule type" value="Genomic_DNA"/>
</dbReference>
<dbReference type="OrthoDB" id="413480at2759"/>
<dbReference type="InterPro" id="IPR011701">
    <property type="entry name" value="MFS"/>
</dbReference>
<dbReference type="EMBL" id="CAMXCT010003435">
    <property type="protein sequence ID" value="CAI4004423.1"/>
    <property type="molecule type" value="Genomic_DNA"/>
</dbReference>
<keyword evidence="3" id="KW-0813">Transport</keyword>
<feature type="transmembrane region" description="Helical" evidence="7">
    <location>
        <begin position="258"/>
        <end position="279"/>
    </location>
</feature>
<dbReference type="GO" id="GO:0012505">
    <property type="term" value="C:endomembrane system"/>
    <property type="evidence" value="ECO:0007669"/>
    <property type="project" value="UniProtKB-SubCell"/>
</dbReference>
<dbReference type="GO" id="GO:0016020">
    <property type="term" value="C:membrane"/>
    <property type="evidence" value="ECO:0007669"/>
    <property type="project" value="TreeGrafter"/>
</dbReference>
<dbReference type="EMBL" id="CAMXCT030003435">
    <property type="protein sequence ID" value="CAL4791735.1"/>
    <property type="molecule type" value="Genomic_DNA"/>
</dbReference>
<feature type="transmembrane region" description="Helical" evidence="7">
    <location>
        <begin position="59"/>
        <end position="80"/>
    </location>
</feature>
<feature type="transmembrane region" description="Helical" evidence="7">
    <location>
        <begin position="141"/>
        <end position="164"/>
    </location>
</feature>
<keyword evidence="4 7" id="KW-0812">Transmembrane</keyword>
<keyword evidence="6 7" id="KW-0472">Membrane</keyword>
<keyword evidence="5 7" id="KW-1133">Transmembrane helix</keyword>
<evidence type="ECO:0000256" key="4">
    <source>
        <dbReference type="ARBA" id="ARBA00022692"/>
    </source>
</evidence>
<feature type="transmembrane region" description="Helical" evidence="7">
    <location>
        <begin position="34"/>
        <end position="52"/>
    </location>
</feature>